<dbReference type="InterPro" id="IPR002156">
    <property type="entry name" value="RNaseH_domain"/>
</dbReference>
<organism evidence="2 3">
    <name type="scientific">Dipteronia sinensis</name>
    <dbReference type="NCBI Taxonomy" id="43782"/>
    <lineage>
        <taxon>Eukaryota</taxon>
        <taxon>Viridiplantae</taxon>
        <taxon>Streptophyta</taxon>
        <taxon>Embryophyta</taxon>
        <taxon>Tracheophyta</taxon>
        <taxon>Spermatophyta</taxon>
        <taxon>Magnoliopsida</taxon>
        <taxon>eudicotyledons</taxon>
        <taxon>Gunneridae</taxon>
        <taxon>Pentapetalae</taxon>
        <taxon>rosids</taxon>
        <taxon>malvids</taxon>
        <taxon>Sapindales</taxon>
        <taxon>Sapindaceae</taxon>
        <taxon>Hippocastanoideae</taxon>
        <taxon>Acereae</taxon>
        <taxon>Dipteronia</taxon>
    </lineage>
</organism>
<evidence type="ECO:0000259" key="1">
    <source>
        <dbReference type="Pfam" id="PF13456"/>
    </source>
</evidence>
<dbReference type="PANTHER" id="PTHR47723">
    <property type="entry name" value="OS05G0353850 PROTEIN"/>
    <property type="match status" value="1"/>
</dbReference>
<sequence length="110" mass="12055">MAIRNGILLAKESGFWPLYVETESLSVMKIIVAKSSTLSNVGLIIADILDTLDNYLCGGNNFCARDANRVAHVLARLGCSVDELSIWIEESPCTSNLVREDVKIVNTLNK</sequence>
<comment type="caution">
    <text evidence="2">The sequence shown here is derived from an EMBL/GenBank/DDBJ whole genome shotgun (WGS) entry which is preliminary data.</text>
</comment>
<proteinExistence type="predicted"/>
<dbReference type="GO" id="GO:0003676">
    <property type="term" value="F:nucleic acid binding"/>
    <property type="evidence" value="ECO:0007669"/>
    <property type="project" value="InterPro"/>
</dbReference>
<reference evidence="2" key="1">
    <citation type="journal article" date="2023" name="Plant J.">
        <title>Genome sequences and population genomics provide insights into the demographic history, inbreeding, and mutation load of two 'living fossil' tree species of Dipteronia.</title>
        <authorList>
            <person name="Feng Y."/>
            <person name="Comes H.P."/>
            <person name="Chen J."/>
            <person name="Zhu S."/>
            <person name="Lu R."/>
            <person name="Zhang X."/>
            <person name="Li P."/>
            <person name="Qiu J."/>
            <person name="Olsen K.M."/>
            <person name="Qiu Y."/>
        </authorList>
    </citation>
    <scope>NUCLEOTIDE SEQUENCE</scope>
    <source>
        <strain evidence="2">NBL</strain>
    </source>
</reference>
<keyword evidence="3" id="KW-1185">Reference proteome</keyword>
<accession>A0AAD9ZJI5</accession>
<name>A0AAD9ZJI5_9ROSI</name>
<evidence type="ECO:0000313" key="3">
    <source>
        <dbReference type="Proteomes" id="UP001281410"/>
    </source>
</evidence>
<dbReference type="AlphaFoldDB" id="A0AAD9ZJI5"/>
<dbReference type="Proteomes" id="UP001281410">
    <property type="component" value="Unassembled WGS sequence"/>
</dbReference>
<dbReference type="InterPro" id="IPR053151">
    <property type="entry name" value="RNase_H-like"/>
</dbReference>
<feature type="domain" description="RNase H type-1" evidence="1">
    <location>
        <begin position="2"/>
        <end position="76"/>
    </location>
</feature>
<dbReference type="GO" id="GO:0004523">
    <property type="term" value="F:RNA-DNA hybrid ribonuclease activity"/>
    <property type="evidence" value="ECO:0007669"/>
    <property type="project" value="InterPro"/>
</dbReference>
<dbReference type="EMBL" id="JANJYJ010000010">
    <property type="protein sequence ID" value="KAK3183293.1"/>
    <property type="molecule type" value="Genomic_DNA"/>
</dbReference>
<dbReference type="PANTHER" id="PTHR47723:SF24">
    <property type="entry name" value="RNASE H TYPE-1 DOMAIN-CONTAINING PROTEIN"/>
    <property type="match status" value="1"/>
</dbReference>
<protein>
    <recommendedName>
        <fullName evidence="1">RNase H type-1 domain-containing protein</fullName>
    </recommendedName>
</protein>
<evidence type="ECO:0000313" key="2">
    <source>
        <dbReference type="EMBL" id="KAK3183293.1"/>
    </source>
</evidence>
<gene>
    <name evidence="2" type="ORF">Dsin_030579</name>
</gene>
<dbReference type="Pfam" id="PF13456">
    <property type="entry name" value="RVT_3"/>
    <property type="match status" value="1"/>
</dbReference>